<name>A0ABV6YNH4_UNCEI</name>
<evidence type="ECO:0000256" key="12">
    <source>
        <dbReference type="SAM" id="Phobius"/>
    </source>
</evidence>
<dbReference type="EMBL" id="JBHPEI010000017">
    <property type="protein sequence ID" value="MFC1799623.1"/>
    <property type="molecule type" value="Genomic_DNA"/>
</dbReference>
<keyword evidence="6 12" id="KW-0472">Membrane</keyword>
<keyword evidence="5 12" id="KW-1133">Transmembrane helix</keyword>
<evidence type="ECO:0000256" key="5">
    <source>
        <dbReference type="ARBA" id="ARBA00022989"/>
    </source>
</evidence>
<keyword evidence="11 14" id="KW-0413">Isomerase</keyword>
<keyword evidence="15" id="KW-1185">Reference proteome</keyword>
<evidence type="ECO:0000313" key="14">
    <source>
        <dbReference type="EMBL" id="MFC1799623.1"/>
    </source>
</evidence>
<comment type="caution">
    <text evidence="14">The sequence shown here is derived from an EMBL/GenBank/DDBJ whole genome shotgun (WGS) entry which is preliminary data.</text>
</comment>
<dbReference type="Gene3D" id="1.10.4030.10">
    <property type="entry name" value="Porin chaperone SurA, peptide-binding domain"/>
    <property type="match status" value="1"/>
</dbReference>
<evidence type="ECO:0000256" key="10">
    <source>
        <dbReference type="ARBA" id="ARBA00042775"/>
    </source>
</evidence>
<dbReference type="GO" id="GO:0016853">
    <property type="term" value="F:isomerase activity"/>
    <property type="evidence" value="ECO:0007669"/>
    <property type="project" value="UniProtKB-KW"/>
</dbReference>
<reference evidence="14 15" key="1">
    <citation type="submission" date="2024-09" db="EMBL/GenBank/DDBJ databases">
        <authorList>
            <person name="D'Angelo T."/>
        </authorList>
    </citation>
    <scope>NUCLEOTIDE SEQUENCE [LARGE SCALE GENOMIC DNA]</scope>
    <source>
        <strain evidence="14">SAG AM-311-F02</strain>
    </source>
</reference>
<feature type="transmembrane region" description="Helical" evidence="12">
    <location>
        <begin position="7"/>
        <end position="25"/>
    </location>
</feature>
<evidence type="ECO:0000256" key="2">
    <source>
        <dbReference type="ARBA" id="ARBA00022475"/>
    </source>
</evidence>
<keyword evidence="7" id="KW-0143">Chaperone</keyword>
<dbReference type="SUPFAM" id="SSF109998">
    <property type="entry name" value="Triger factor/SurA peptide-binding domain-like"/>
    <property type="match status" value="1"/>
</dbReference>
<dbReference type="InterPro" id="IPR000297">
    <property type="entry name" value="PPIase_PpiC"/>
</dbReference>
<keyword evidence="4 12" id="KW-0812">Transmembrane</keyword>
<evidence type="ECO:0000256" key="4">
    <source>
        <dbReference type="ARBA" id="ARBA00022692"/>
    </source>
</evidence>
<gene>
    <name evidence="14" type="ORF">ACFL2Z_01770</name>
</gene>
<comment type="similarity">
    <text evidence="8">Belongs to the PpiD chaperone family.</text>
</comment>
<dbReference type="PANTHER" id="PTHR47529:SF1">
    <property type="entry name" value="PERIPLASMIC CHAPERONE PPID"/>
    <property type="match status" value="1"/>
</dbReference>
<evidence type="ECO:0000256" key="1">
    <source>
        <dbReference type="ARBA" id="ARBA00004382"/>
    </source>
</evidence>
<dbReference type="InterPro" id="IPR046357">
    <property type="entry name" value="PPIase_dom_sf"/>
</dbReference>
<accession>A0ABV6YNH4</accession>
<keyword evidence="2" id="KW-1003">Cell membrane</keyword>
<evidence type="ECO:0000256" key="3">
    <source>
        <dbReference type="ARBA" id="ARBA00022519"/>
    </source>
</evidence>
<dbReference type="InterPro" id="IPR027304">
    <property type="entry name" value="Trigger_fact/SurA_dom_sf"/>
</dbReference>
<evidence type="ECO:0000256" key="6">
    <source>
        <dbReference type="ARBA" id="ARBA00023136"/>
    </source>
</evidence>
<comment type="subcellular location">
    <subcellularLocation>
        <location evidence="1">Cell inner membrane</location>
        <topology evidence="1">Single-pass type II membrane protein</topology>
        <orientation evidence="1">Periplasmic side</orientation>
    </subcellularLocation>
</comment>
<dbReference type="PANTHER" id="PTHR47529">
    <property type="entry name" value="PEPTIDYL-PROLYL CIS-TRANS ISOMERASE D"/>
    <property type="match status" value="1"/>
</dbReference>
<dbReference type="Gene3D" id="3.10.50.40">
    <property type="match status" value="2"/>
</dbReference>
<dbReference type="Proteomes" id="UP001594288">
    <property type="component" value="Unassembled WGS sequence"/>
</dbReference>
<evidence type="ECO:0000256" key="8">
    <source>
        <dbReference type="ARBA" id="ARBA00038408"/>
    </source>
</evidence>
<keyword evidence="11" id="KW-0697">Rotamase</keyword>
<evidence type="ECO:0000313" key="15">
    <source>
        <dbReference type="Proteomes" id="UP001594288"/>
    </source>
</evidence>
<dbReference type="PROSITE" id="PS50198">
    <property type="entry name" value="PPIC_PPIASE_2"/>
    <property type="match status" value="1"/>
</dbReference>
<protein>
    <recommendedName>
        <fullName evidence="9">Periplasmic chaperone PpiD</fullName>
    </recommendedName>
    <alternativeName>
        <fullName evidence="10">Periplasmic folding chaperone</fullName>
    </alternativeName>
</protein>
<evidence type="ECO:0000256" key="7">
    <source>
        <dbReference type="ARBA" id="ARBA00023186"/>
    </source>
</evidence>
<organism evidence="14 15">
    <name type="scientific">Eiseniibacteriota bacterium</name>
    <dbReference type="NCBI Taxonomy" id="2212470"/>
    <lineage>
        <taxon>Bacteria</taxon>
        <taxon>Candidatus Eiseniibacteriota</taxon>
    </lineage>
</organism>
<proteinExistence type="inferred from homology"/>
<dbReference type="SUPFAM" id="SSF54534">
    <property type="entry name" value="FKBP-like"/>
    <property type="match status" value="2"/>
</dbReference>
<evidence type="ECO:0000256" key="11">
    <source>
        <dbReference type="PROSITE-ProRule" id="PRU00278"/>
    </source>
</evidence>
<evidence type="ECO:0000259" key="13">
    <source>
        <dbReference type="PROSITE" id="PS50198"/>
    </source>
</evidence>
<dbReference type="Pfam" id="PF13623">
    <property type="entry name" value="SurA_N_2"/>
    <property type="match status" value="1"/>
</dbReference>
<feature type="domain" description="PpiC" evidence="13">
    <location>
        <begin position="230"/>
        <end position="330"/>
    </location>
</feature>
<dbReference type="Pfam" id="PF00639">
    <property type="entry name" value="Rotamase"/>
    <property type="match status" value="1"/>
</dbReference>
<evidence type="ECO:0000256" key="9">
    <source>
        <dbReference type="ARBA" id="ARBA00040743"/>
    </source>
</evidence>
<dbReference type="InterPro" id="IPR052029">
    <property type="entry name" value="PpiD_chaperone"/>
</dbReference>
<keyword evidence="3" id="KW-0997">Cell inner membrane</keyword>
<sequence>MRKNTKVVLWVVVVGFVGFMFYNWGMNQVNTGGAEPGVVGKVGDERISWDEFRTEFRNQYQAYFEQEGRRPDAAAERQMNEQTWEALIQRRLLYMAANQEGLDASNDEILMEMQSNPPPFIRNHPAFQTDSLFDQSKYINALADPSLDFAFLETYVRESLPLQKLQDYIGSSVRITDEEAKMLMTVLEEQVTISYLNIDPNTHVRESVSSPGVAELNEFYESHQEDFRVQEKRRIGVLEFPKEPSAEDKIDAREKIDDAFEIVSDGEPFAEIAPDYSDDPASAPRGGDLGWVKPGQLPGKLDSVAWGLGAGEISNVVETAEGFHLVKAESIRVVEGVEERKLSYISSVLEASPLTIERIRANAADLMGEAAGGSLGEAAEEAGYEYRVTDPYVKEQIAPFLGVTATDAENIFSAGIGELVGPVEGRQSFFVFEVAGVEPTRIQPLDEIQDFVAQAYVFDIRKQRARVIADEIAGKLRGGEPFESAGEAWNIDPVTTQPFSRMSFVPGIGRENAVIANSFALTEGEISGVIEDSDQFYIVRVDSMQPMDMERFRNSLGNIKLSLLGTKQQVYMTDWYTQVKDAAEIVDFRSQYGSY</sequence>